<keyword evidence="2" id="KW-0805">Transcription regulation</keyword>
<dbReference type="InterPro" id="IPR018356">
    <property type="entry name" value="Tscrpt_reg_HTH_DeoR_CS"/>
</dbReference>
<dbReference type="PROSITE" id="PS00894">
    <property type="entry name" value="HTH_DEOR_1"/>
    <property type="match status" value="1"/>
</dbReference>
<dbReference type="InterPro" id="IPR014036">
    <property type="entry name" value="DeoR-like_C"/>
</dbReference>
<proteinExistence type="predicted"/>
<dbReference type="EMBL" id="CP036280">
    <property type="protein sequence ID" value="QDU72006.1"/>
    <property type="molecule type" value="Genomic_DNA"/>
</dbReference>
<dbReference type="InterPro" id="IPR036388">
    <property type="entry name" value="WH-like_DNA-bd_sf"/>
</dbReference>
<keyword evidence="3" id="KW-0238">DNA-binding</keyword>
<gene>
    <name evidence="6" type="primary">glcR</name>
    <name evidence="6" type="ORF">Pan265_18660</name>
</gene>
<dbReference type="SMART" id="SM01134">
    <property type="entry name" value="DeoRC"/>
    <property type="match status" value="1"/>
</dbReference>
<dbReference type="GO" id="GO:0003677">
    <property type="term" value="F:DNA binding"/>
    <property type="evidence" value="ECO:0007669"/>
    <property type="project" value="UniProtKB-KW"/>
</dbReference>
<dbReference type="Pfam" id="PF08220">
    <property type="entry name" value="HTH_DeoR"/>
    <property type="match status" value="1"/>
</dbReference>
<dbReference type="GO" id="GO:0003700">
    <property type="term" value="F:DNA-binding transcription factor activity"/>
    <property type="evidence" value="ECO:0007669"/>
    <property type="project" value="InterPro"/>
</dbReference>
<evidence type="ECO:0000313" key="7">
    <source>
        <dbReference type="Proteomes" id="UP000320386"/>
    </source>
</evidence>
<dbReference type="PROSITE" id="PS51000">
    <property type="entry name" value="HTH_DEOR_2"/>
    <property type="match status" value="1"/>
</dbReference>
<organism evidence="6 7">
    <name type="scientific">Mucisphaera calidilacus</name>
    <dbReference type="NCBI Taxonomy" id="2527982"/>
    <lineage>
        <taxon>Bacteria</taxon>
        <taxon>Pseudomonadati</taxon>
        <taxon>Planctomycetota</taxon>
        <taxon>Phycisphaerae</taxon>
        <taxon>Phycisphaerales</taxon>
        <taxon>Phycisphaeraceae</taxon>
        <taxon>Mucisphaera</taxon>
    </lineage>
</organism>
<evidence type="ECO:0000259" key="5">
    <source>
        <dbReference type="PROSITE" id="PS51000"/>
    </source>
</evidence>
<accession>A0A518BYG3</accession>
<evidence type="ECO:0000256" key="4">
    <source>
        <dbReference type="ARBA" id="ARBA00023163"/>
    </source>
</evidence>
<dbReference type="InterPro" id="IPR036390">
    <property type="entry name" value="WH_DNA-bd_sf"/>
</dbReference>
<keyword evidence="4" id="KW-0804">Transcription</keyword>
<dbReference type="InterPro" id="IPR001034">
    <property type="entry name" value="DeoR_HTH"/>
</dbReference>
<dbReference type="Proteomes" id="UP000320386">
    <property type="component" value="Chromosome"/>
</dbReference>
<dbReference type="RefSeq" id="WP_236254305.1">
    <property type="nucleotide sequence ID" value="NZ_CP036280.1"/>
</dbReference>
<evidence type="ECO:0000313" key="6">
    <source>
        <dbReference type="EMBL" id="QDU72006.1"/>
    </source>
</evidence>
<dbReference type="SUPFAM" id="SSF100950">
    <property type="entry name" value="NagB/RpiA/CoA transferase-like"/>
    <property type="match status" value="1"/>
</dbReference>
<dbReference type="PANTHER" id="PTHR30363">
    <property type="entry name" value="HTH-TYPE TRANSCRIPTIONAL REGULATOR SRLR-RELATED"/>
    <property type="match status" value="1"/>
</dbReference>
<name>A0A518BYG3_9BACT</name>
<reference evidence="6 7" key="1">
    <citation type="submission" date="2019-02" db="EMBL/GenBank/DDBJ databases">
        <title>Deep-cultivation of Planctomycetes and their phenomic and genomic characterization uncovers novel biology.</title>
        <authorList>
            <person name="Wiegand S."/>
            <person name="Jogler M."/>
            <person name="Boedeker C."/>
            <person name="Pinto D."/>
            <person name="Vollmers J."/>
            <person name="Rivas-Marin E."/>
            <person name="Kohn T."/>
            <person name="Peeters S.H."/>
            <person name="Heuer A."/>
            <person name="Rast P."/>
            <person name="Oberbeckmann S."/>
            <person name="Bunk B."/>
            <person name="Jeske O."/>
            <person name="Meyerdierks A."/>
            <person name="Storesund J.E."/>
            <person name="Kallscheuer N."/>
            <person name="Luecker S."/>
            <person name="Lage O.M."/>
            <person name="Pohl T."/>
            <person name="Merkel B.J."/>
            <person name="Hornburger P."/>
            <person name="Mueller R.-W."/>
            <person name="Bruemmer F."/>
            <person name="Labrenz M."/>
            <person name="Spormann A.M."/>
            <person name="Op den Camp H."/>
            <person name="Overmann J."/>
            <person name="Amann R."/>
            <person name="Jetten M.S.M."/>
            <person name="Mascher T."/>
            <person name="Medema M.H."/>
            <person name="Devos D.P."/>
            <person name="Kaster A.-K."/>
            <person name="Ovreas L."/>
            <person name="Rohde M."/>
            <person name="Galperin M.Y."/>
            <person name="Jogler C."/>
        </authorList>
    </citation>
    <scope>NUCLEOTIDE SEQUENCE [LARGE SCALE GENOMIC DNA]</scope>
    <source>
        <strain evidence="6 7">Pan265</strain>
    </source>
</reference>
<dbReference type="KEGG" id="mcad:Pan265_18660"/>
<dbReference type="AlphaFoldDB" id="A0A518BYG3"/>
<sequence length="255" mass="27709">MLILERQQRLLDILKQRGSASLEMLSAELDVSVSTVRRDLDRLAERGLIERTHGGAVLLDTSPTTHSGQATAFAGRMADNVEAKRAIGAAAARLIEPNMTILMDAGSTVVYAAQQITVRPIQIATTSLAIAQHFANDEQVEITVVGGKLYPRTSAMVGPLARQALRDLYADICFLSLAALDENAGYNLNTELTRIELAMMDQAERSVLLMDASKFGRRSLVRVAELDRFDEIITDAGVGDQWPASLGSRLTVATR</sequence>
<dbReference type="PANTHER" id="PTHR30363:SF4">
    <property type="entry name" value="GLYCEROL-3-PHOSPHATE REGULON REPRESSOR"/>
    <property type="match status" value="1"/>
</dbReference>
<evidence type="ECO:0000256" key="1">
    <source>
        <dbReference type="ARBA" id="ARBA00022491"/>
    </source>
</evidence>
<dbReference type="Gene3D" id="1.10.10.10">
    <property type="entry name" value="Winged helix-like DNA-binding domain superfamily/Winged helix DNA-binding domain"/>
    <property type="match status" value="1"/>
</dbReference>
<keyword evidence="7" id="KW-1185">Reference proteome</keyword>
<evidence type="ECO:0000256" key="3">
    <source>
        <dbReference type="ARBA" id="ARBA00023125"/>
    </source>
</evidence>
<feature type="domain" description="HTH deoR-type" evidence="5">
    <location>
        <begin position="3"/>
        <end position="58"/>
    </location>
</feature>
<evidence type="ECO:0000256" key="2">
    <source>
        <dbReference type="ARBA" id="ARBA00023015"/>
    </source>
</evidence>
<dbReference type="InterPro" id="IPR050313">
    <property type="entry name" value="Carb_Metab_HTH_regulators"/>
</dbReference>
<keyword evidence="1" id="KW-0678">Repressor</keyword>
<protein>
    <submittedName>
        <fullName evidence="6">HTH-type transcriptional repressor GlcR</fullName>
    </submittedName>
</protein>
<dbReference type="SMART" id="SM00420">
    <property type="entry name" value="HTH_DEOR"/>
    <property type="match status" value="1"/>
</dbReference>
<dbReference type="InterPro" id="IPR037171">
    <property type="entry name" value="NagB/RpiA_transferase-like"/>
</dbReference>
<dbReference type="Gene3D" id="3.40.50.1360">
    <property type="match status" value="1"/>
</dbReference>
<dbReference type="Pfam" id="PF00455">
    <property type="entry name" value="DeoRC"/>
    <property type="match status" value="1"/>
</dbReference>
<dbReference type="SUPFAM" id="SSF46785">
    <property type="entry name" value="Winged helix' DNA-binding domain"/>
    <property type="match status" value="1"/>
</dbReference>
<dbReference type="PRINTS" id="PR00037">
    <property type="entry name" value="HTHLACR"/>
</dbReference>